<dbReference type="SUPFAM" id="SSF51126">
    <property type="entry name" value="Pectin lyase-like"/>
    <property type="match status" value="1"/>
</dbReference>
<sequence length="524" mass="52990">MRGKNVSDIGEKARTIFLAVIMITSVMAAGVAFTGSTAADAPPDSPTTDPGNLQVSLLNESNGAKVTFGVNTTSKTINKTNATDSDVAVGSVNSDLDNTARAIQFAIDNATTEYSTVRVGSGIYNGSSDILIDSDDLTLEGPNAGIAGDDTRDDKALINRTSTPGSGGSAVNVTAAGVTVDGFQIESAAQNGISVDQPVSNITIQNNRVTSVAGNTFGSNSGDRATGNGIAIGLPRSASEATVTGLEVNDNVITGVTTEDLASSEDRTTANGIQVLTRQHNVEGMNITGNVISNLEPGASGDSGDNRSRGIVINVGNDGSTIGAADGFTIAGNSISGLTGAGGFSDAAGIALFEAGGAAGDGTDRIGPENFTVTGNRFDNLTNNGKNPAPAIFVGGIQTLGDSHSVTGNTINSGSVIRFAGNQPGFDPATADALNASENTFTDTSANLYYTDGTDAADLDAVFNDNDFSQVDVVVGDTAITRPPTSGEVLNVDQVASFNSIQNAVDSAMLGTQLPLVPARSTSR</sequence>
<dbReference type="SMART" id="SM00710">
    <property type="entry name" value="PbH1"/>
    <property type="match status" value="6"/>
</dbReference>
<name>A0A0K1YBD3_9EURY</name>
<dbReference type="InterPro" id="IPR011050">
    <property type="entry name" value="Pectin_lyase_fold/virulence"/>
</dbReference>
<dbReference type="InterPro" id="IPR006626">
    <property type="entry name" value="PbH1"/>
</dbReference>
<accession>A0A0K1YBD3</accession>
<dbReference type="NCBIfam" id="TIGR04207">
    <property type="entry name" value="halo_sig_pep"/>
    <property type="match status" value="1"/>
</dbReference>
<dbReference type="InterPro" id="IPR012334">
    <property type="entry name" value="Pectin_lyas_fold"/>
</dbReference>
<reference evidence="1" key="1">
    <citation type="journal article" date="2015" name="BMC Genomics">
        <title>Diversity of the cell-wall associated genomic island of the archaeon Haloquadratum walsbyi.</title>
        <authorList>
            <person name="Martin-Cuadrado A.B."/>
            <person name="Pasic L."/>
            <person name="Rodriguez-Valera F."/>
        </authorList>
    </citation>
    <scope>NUCLEOTIDE SEQUENCE</scope>
</reference>
<evidence type="ECO:0000313" key="1">
    <source>
        <dbReference type="EMBL" id="AKY04218.1"/>
    </source>
</evidence>
<protein>
    <submittedName>
        <fullName evidence="1">Cell surface glycoprotein</fullName>
    </submittedName>
</protein>
<dbReference type="InterPro" id="IPR026452">
    <property type="entry name" value="Surf_glycop_sig_pep"/>
</dbReference>
<dbReference type="AlphaFoldDB" id="A0A0K1YBD3"/>
<proteinExistence type="predicted"/>
<dbReference type="Gene3D" id="2.160.20.10">
    <property type="entry name" value="Single-stranded right-handed beta-helix, Pectin lyase-like"/>
    <property type="match status" value="1"/>
</dbReference>
<dbReference type="EMBL" id="KT322174">
    <property type="protein sequence ID" value="AKY04218.1"/>
    <property type="molecule type" value="Genomic_DNA"/>
</dbReference>
<organism evidence="1">
    <name type="scientific">uncultured haloarchaeon</name>
    <dbReference type="NCBI Taxonomy" id="160804"/>
    <lineage>
        <taxon>Archaea</taxon>
        <taxon>Methanobacteriati</taxon>
        <taxon>Methanobacteriota</taxon>
        <taxon>Stenosarchaea group</taxon>
        <taxon>Halobacteria</taxon>
        <taxon>Halobacteriales</taxon>
        <taxon>Halobacteriaceae</taxon>
        <taxon>environmental samples</taxon>
    </lineage>
</organism>